<evidence type="ECO:0008006" key="4">
    <source>
        <dbReference type="Google" id="ProtNLM"/>
    </source>
</evidence>
<reference evidence="2 3" key="1">
    <citation type="journal article" date="2019" name="Nat. Microbiol.">
        <title>Mediterranean grassland soil C-N compound turnover is dependent on rainfall and depth, and is mediated by genomically divergent microorganisms.</title>
        <authorList>
            <person name="Diamond S."/>
            <person name="Andeer P.F."/>
            <person name="Li Z."/>
            <person name="Crits-Christoph A."/>
            <person name="Burstein D."/>
            <person name="Anantharaman K."/>
            <person name="Lane K.R."/>
            <person name="Thomas B.C."/>
            <person name="Pan C."/>
            <person name="Northen T.R."/>
            <person name="Banfield J.F."/>
        </authorList>
    </citation>
    <scope>NUCLEOTIDE SEQUENCE [LARGE SCALE GENOMIC DNA]</scope>
    <source>
        <strain evidence="2">WS_2</strain>
    </source>
</reference>
<evidence type="ECO:0000256" key="1">
    <source>
        <dbReference type="SAM" id="Phobius"/>
    </source>
</evidence>
<sequence length="249" mass="27192">MSSGPQSARVSAPPPALEELDRRLRWRFVPLLIFLAMMLGLAAAAAVSLLRPRHPVTGVPDDPDAEAAFALVRAEKPAGMGALRFRSELTGEAVPRVSPPAAAAADRADALLARAEARHLLDPRLPAARAHLDLARRRFEHAERGYRRALLLAPYYGEARLGLGMALALDAEREVNPLEQRSLRLQAIAQFAAVPEYDPVHAHALHDRALLLAVVGRRAEAERKARDYMRLDGQSAWAESLGVRLGAER</sequence>
<gene>
    <name evidence="2" type="ORF">E6K72_09350</name>
</gene>
<accession>A0A538SLN3</accession>
<name>A0A538SLN3_UNCEI</name>
<dbReference type="EMBL" id="VBOS01000327">
    <property type="protein sequence ID" value="TMQ52289.1"/>
    <property type="molecule type" value="Genomic_DNA"/>
</dbReference>
<keyword evidence="1" id="KW-1133">Transmembrane helix</keyword>
<keyword evidence="1" id="KW-0472">Membrane</keyword>
<organism evidence="2 3">
    <name type="scientific">Eiseniibacteriota bacterium</name>
    <dbReference type="NCBI Taxonomy" id="2212470"/>
    <lineage>
        <taxon>Bacteria</taxon>
        <taxon>Candidatus Eiseniibacteriota</taxon>
    </lineage>
</organism>
<dbReference type="Proteomes" id="UP000317716">
    <property type="component" value="Unassembled WGS sequence"/>
</dbReference>
<dbReference type="AlphaFoldDB" id="A0A538SLN3"/>
<evidence type="ECO:0000313" key="2">
    <source>
        <dbReference type="EMBL" id="TMQ52289.1"/>
    </source>
</evidence>
<dbReference type="SUPFAM" id="SSF48452">
    <property type="entry name" value="TPR-like"/>
    <property type="match status" value="1"/>
</dbReference>
<dbReference type="InterPro" id="IPR011990">
    <property type="entry name" value="TPR-like_helical_dom_sf"/>
</dbReference>
<dbReference type="Gene3D" id="1.25.40.10">
    <property type="entry name" value="Tetratricopeptide repeat domain"/>
    <property type="match status" value="1"/>
</dbReference>
<protein>
    <recommendedName>
        <fullName evidence="4">Tetratricopeptide repeat protein</fullName>
    </recommendedName>
</protein>
<proteinExistence type="predicted"/>
<keyword evidence="1" id="KW-0812">Transmembrane</keyword>
<feature type="transmembrane region" description="Helical" evidence="1">
    <location>
        <begin position="28"/>
        <end position="50"/>
    </location>
</feature>
<evidence type="ECO:0000313" key="3">
    <source>
        <dbReference type="Proteomes" id="UP000317716"/>
    </source>
</evidence>
<comment type="caution">
    <text evidence="2">The sequence shown here is derived from an EMBL/GenBank/DDBJ whole genome shotgun (WGS) entry which is preliminary data.</text>
</comment>